<dbReference type="EMBL" id="JAWDJX010000019">
    <property type="protein sequence ID" value="KAK3052640.1"/>
    <property type="molecule type" value="Genomic_DNA"/>
</dbReference>
<feature type="compositionally biased region" description="Low complexity" evidence="1">
    <location>
        <begin position="310"/>
        <end position="320"/>
    </location>
</feature>
<sequence length="379" mass="40255">MPPAPLTLSKPYKSSHLALPPSPFSPRFPISPPLLPPRPTLAPTPVGLILTSPPPKPLHWLWQCHLCARVYRLGTTRRCLDDGHFFCAGTTTTKRSRKSGRVVRRHKACASEFDYGGWKAWGGWRRDCREQREAAGRLGRFLDDGEEEEVGAPGGAEGVVAMMMQGGRAGARGPTDAGAKDCWNTCDYPSECRWGKQYGVSTPVVSPPSPPSRPTAPSAPTTAESGFADILISISDLTGTLSSPDEIMSDISFSPDLDPEHPPSPSPTPAPTSPVDEKKPSMTDLLESAKRRKRKSAGGMGSPLALNPPSLEASLEAESSTVGETGASLALQKALDDFDVDFRKSSFGRRAVSSLFGRRDSSGSGSGSGTGRRSGAGST</sequence>
<evidence type="ECO:0000313" key="2">
    <source>
        <dbReference type="EMBL" id="KAK3052640.1"/>
    </source>
</evidence>
<evidence type="ECO:0000256" key="1">
    <source>
        <dbReference type="SAM" id="MobiDB-lite"/>
    </source>
</evidence>
<reference evidence="2" key="1">
    <citation type="submission" date="2023-04" db="EMBL/GenBank/DDBJ databases">
        <title>Black Yeasts Isolated from many extreme environments.</title>
        <authorList>
            <person name="Coleine C."/>
            <person name="Stajich J.E."/>
            <person name="Selbmann L."/>
        </authorList>
    </citation>
    <scope>NUCLEOTIDE SEQUENCE</scope>
    <source>
        <strain evidence="2">CCFEE 5312</strain>
    </source>
</reference>
<dbReference type="AlphaFoldDB" id="A0AAJ0DMD3"/>
<name>A0AAJ0DMD3_9PEZI</name>
<organism evidence="2 3">
    <name type="scientific">Extremus antarcticus</name>
    <dbReference type="NCBI Taxonomy" id="702011"/>
    <lineage>
        <taxon>Eukaryota</taxon>
        <taxon>Fungi</taxon>
        <taxon>Dikarya</taxon>
        <taxon>Ascomycota</taxon>
        <taxon>Pezizomycotina</taxon>
        <taxon>Dothideomycetes</taxon>
        <taxon>Dothideomycetidae</taxon>
        <taxon>Mycosphaerellales</taxon>
        <taxon>Extremaceae</taxon>
        <taxon>Extremus</taxon>
    </lineage>
</organism>
<feature type="region of interest" description="Disordered" evidence="1">
    <location>
        <begin position="349"/>
        <end position="379"/>
    </location>
</feature>
<keyword evidence="3" id="KW-1185">Reference proteome</keyword>
<evidence type="ECO:0000313" key="3">
    <source>
        <dbReference type="Proteomes" id="UP001271007"/>
    </source>
</evidence>
<feature type="compositionally biased region" description="Pro residues" evidence="1">
    <location>
        <begin position="262"/>
        <end position="272"/>
    </location>
</feature>
<comment type="caution">
    <text evidence="2">The sequence shown here is derived from an EMBL/GenBank/DDBJ whole genome shotgun (WGS) entry which is preliminary data.</text>
</comment>
<accession>A0AAJ0DMD3</accession>
<feature type="compositionally biased region" description="Gly residues" evidence="1">
    <location>
        <begin position="364"/>
        <end position="379"/>
    </location>
</feature>
<dbReference type="Proteomes" id="UP001271007">
    <property type="component" value="Unassembled WGS sequence"/>
</dbReference>
<gene>
    <name evidence="2" type="ORF">LTR09_006121</name>
</gene>
<feature type="compositionally biased region" description="Pro residues" evidence="1">
    <location>
        <begin position="205"/>
        <end position="214"/>
    </location>
</feature>
<feature type="region of interest" description="Disordered" evidence="1">
    <location>
        <begin position="202"/>
        <end position="224"/>
    </location>
</feature>
<protein>
    <submittedName>
        <fullName evidence="2">Uncharacterized protein</fullName>
    </submittedName>
</protein>
<feature type="region of interest" description="Disordered" evidence="1">
    <location>
        <begin position="241"/>
        <end position="325"/>
    </location>
</feature>
<proteinExistence type="predicted"/>